<dbReference type="PANTHER" id="PTHR42942">
    <property type="entry name" value="6-O-METHYLGUANINE DNA METHYLTRANSFERASE"/>
    <property type="match status" value="1"/>
</dbReference>
<protein>
    <recommendedName>
        <fullName evidence="3">Methylated-DNA-[protein]-cysteine S-methyltransferase DNA binding domain-containing protein</fullName>
    </recommendedName>
</protein>
<reference evidence="4 5" key="1">
    <citation type="submission" date="2019-11" db="EMBL/GenBank/DDBJ databases">
        <title>Acidiferrimicrobium australis gen. nov., sp. nov., an acidophilic and obligately heterotrophic, member of the Actinobacteria that catalyses dissimilatory oxido- reduction of iron isolated from metal-rich acidic water in Chile.</title>
        <authorList>
            <person name="Gonzalez D."/>
            <person name="Huber K."/>
            <person name="Hedrich S."/>
            <person name="Rojas-Villalobos C."/>
            <person name="Quatrini R."/>
            <person name="Dinamarca M.A."/>
            <person name="Schwarz A."/>
            <person name="Canales C."/>
            <person name="Nancucheo I."/>
        </authorList>
    </citation>
    <scope>NUCLEOTIDE SEQUENCE [LARGE SCALE GENOMIC DNA]</scope>
    <source>
        <strain evidence="4 5">USS-CCA1</strain>
    </source>
</reference>
<sequence>MPGFVPAHPRHPNPSMASAGPPTRGSHTASGSNSAARRITAAASGRTSPTASKPSSARRSTVARPKPESAPVTSTGRDRPGAGIARRVPGDRRRQPPGYLPCVPADFRDRVLAALASVHPGEVVSYGDLAAQAGYPGAARGVGAVLAGSTPDQRLAWWRVVYADGRLAPGHEPEQARRLA</sequence>
<dbReference type="Gene3D" id="1.10.10.10">
    <property type="entry name" value="Winged helix-like DNA-binding domain superfamily/Winged helix DNA-binding domain"/>
    <property type="match status" value="1"/>
</dbReference>
<feature type="compositionally biased region" description="Polar residues" evidence="2">
    <location>
        <begin position="25"/>
        <end position="35"/>
    </location>
</feature>
<dbReference type="InterPro" id="IPR014048">
    <property type="entry name" value="MethylDNA_cys_MeTrfase_DNA-bd"/>
</dbReference>
<proteinExistence type="predicted"/>
<organism evidence="4 5">
    <name type="scientific">Acidiferrimicrobium australe</name>
    <dbReference type="NCBI Taxonomy" id="2664430"/>
    <lineage>
        <taxon>Bacteria</taxon>
        <taxon>Bacillati</taxon>
        <taxon>Actinomycetota</taxon>
        <taxon>Acidimicrobiia</taxon>
        <taxon>Acidimicrobiales</taxon>
        <taxon>Acidimicrobiaceae</taxon>
        <taxon>Acidiferrimicrobium</taxon>
    </lineage>
</organism>
<keyword evidence="5" id="KW-1185">Reference proteome</keyword>
<dbReference type="EMBL" id="WJHE01000765">
    <property type="protein sequence ID" value="MST33896.1"/>
    <property type="molecule type" value="Genomic_DNA"/>
</dbReference>
<dbReference type="Proteomes" id="UP000437736">
    <property type="component" value="Unassembled WGS sequence"/>
</dbReference>
<dbReference type="CDD" id="cd06445">
    <property type="entry name" value="ATase"/>
    <property type="match status" value="1"/>
</dbReference>
<name>A0ABW9QX16_9ACTN</name>
<evidence type="ECO:0000259" key="3">
    <source>
        <dbReference type="Pfam" id="PF01035"/>
    </source>
</evidence>
<feature type="domain" description="Methylated-DNA-[protein]-cysteine S-methyltransferase DNA binding" evidence="3">
    <location>
        <begin position="106"/>
        <end position="170"/>
    </location>
</feature>
<dbReference type="InterPro" id="IPR052520">
    <property type="entry name" value="ATL_DNA_repair"/>
</dbReference>
<comment type="caution">
    <text evidence="4">The sequence shown here is derived from an EMBL/GenBank/DDBJ whole genome shotgun (WGS) entry which is preliminary data.</text>
</comment>
<feature type="non-terminal residue" evidence="4">
    <location>
        <position position="180"/>
    </location>
</feature>
<dbReference type="Pfam" id="PF01035">
    <property type="entry name" value="DNA_binding_1"/>
    <property type="match status" value="1"/>
</dbReference>
<evidence type="ECO:0000313" key="5">
    <source>
        <dbReference type="Proteomes" id="UP000437736"/>
    </source>
</evidence>
<feature type="region of interest" description="Disordered" evidence="2">
    <location>
        <begin position="1"/>
        <end position="99"/>
    </location>
</feature>
<dbReference type="PANTHER" id="PTHR42942:SF1">
    <property type="entry name" value="ALKYLTRANSFERASE-LIKE PROTEIN 1"/>
    <property type="match status" value="1"/>
</dbReference>
<dbReference type="SUPFAM" id="SSF46767">
    <property type="entry name" value="Methylated DNA-protein cysteine methyltransferase, C-terminal domain"/>
    <property type="match status" value="1"/>
</dbReference>
<accession>A0ABW9QX16</accession>
<dbReference type="InterPro" id="IPR036388">
    <property type="entry name" value="WH-like_DNA-bd_sf"/>
</dbReference>
<keyword evidence="1" id="KW-0227">DNA damage</keyword>
<gene>
    <name evidence="4" type="ORF">GHK86_14355</name>
</gene>
<dbReference type="InterPro" id="IPR036217">
    <property type="entry name" value="MethylDNA_cys_MeTrfase_DNAb"/>
</dbReference>
<evidence type="ECO:0000256" key="2">
    <source>
        <dbReference type="SAM" id="MobiDB-lite"/>
    </source>
</evidence>
<evidence type="ECO:0000313" key="4">
    <source>
        <dbReference type="EMBL" id="MST33896.1"/>
    </source>
</evidence>
<feature type="compositionally biased region" description="Polar residues" evidence="2">
    <location>
        <begin position="45"/>
        <end position="59"/>
    </location>
</feature>
<evidence type="ECO:0000256" key="1">
    <source>
        <dbReference type="ARBA" id="ARBA00022763"/>
    </source>
</evidence>